<feature type="transmembrane region" description="Helical" evidence="6">
    <location>
        <begin position="395"/>
        <end position="418"/>
    </location>
</feature>
<feature type="domain" description="Type II secretion system protein GspF" evidence="7">
    <location>
        <begin position="280"/>
        <end position="413"/>
    </location>
</feature>
<sequence>MLSNLFNRNLYRIKNNKYRSLILFSVLILVLGIAIFIFDLARSKKEVEPVFKRGTAVEGAKKEALEVEIGDSTESLEVEIEAREYADAEVSKILERESAQLETYILGDNQSLDKVTSNLRLITKIPQEPFTVDWYPDRYDIINLYGEINTDNLAEEGTLVNLRAVISYQQRPQLQTQVEFAACIFPPFPSEKEKEVFQLEKIIKEKEEGSRTEENFALPREFKEEALTYYRPLTYRGITIMLFGLLIGILAFAKKHQDVADKQKQKERQMLLDYHEIIYKLTMLLSSGMVLLPAWKRIIEDAARLGKDLDERFAYQEMKQTYSEITSGKSEAKSFEDFGRRCKLKPYLRLSALLSQHLKQGSTGLAEQLKSEGREAFLERKLRAKRLGEEAGTKLLLPMFMMLAIALAVIVIPAFLSINI</sequence>
<keyword evidence="3 6" id="KW-0812">Transmembrane</keyword>
<evidence type="ECO:0000313" key="8">
    <source>
        <dbReference type="EMBL" id="MCP1110025.1"/>
    </source>
</evidence>
<feature type="transmembrane region" description="Helical" evidence="6">
    <location>
        <begin position="233"/>
        <end position="253"/>
    </location>
</feature>
<evidence type="ECO:0000256" key="2">
    <source>
        <dbReference type="ARBA" id="ARBA00022475"/>
    </source>
</evidence>
<gene>
    <name evidence="8" type="ORF">NK118_07155</name>
</gene>
<evidence type="ECO:0000313" key="9">
    <source>
        <dbReference type="Proteomes" id="UP001523565"/>
    </source>
</evidence>
<evidence type="ECO:0000256" key="4">
    <source>
        <dbReference type="ARBA" id="ARBA00022989"/>
    </source>
</evidence>
<proteinExistence type="predicted"/>
<name>A0ABT1EH52_9FIRM</name>
<dbReference type="Proteomes" id="UP001523565">
    <property type="component" value="Unassembled WGS sequence"/>
</dbReference>
<comment type="caution">
    <text evidence="8">The sequence shown here is derived from an EMBL/GenBank/DDBJ whole genome shotgun (WGS) entry which is preliminary data.</text>
</comment>
<evidence type="ECO:0000256" key="3">
    <source>
        <dbReference type="ARBA" id="ARBA00022692"/>
    </source>
</evidence>
<evidence type="ECO:0000256" key="1">
    <source>
        <dbReference type="ARBA" id="ARBA00004651"/>
    </source>
</evidence>
<dbReference type="EMBL" id="JAMZFV010000008">
    <property type="protein sequence ID" value="MCP1110025.1"/>
    <property type="molecule type" value="Genomic_DNA"/>
</dbReference>
<keyword evidence="9" id="KW-1185">Reference proteome</keyword>
<protein>
    <submittedName>
        <fullName evidence="8">Type II secretion system F family protein</fullName>
    </submittedName>
</protein>
<reference evidence="8 9" key="1">
    <citation type="journal article" date="2022" name="Genome Biol. Evol.">
        <title>Host diet, physiology and behaviors set the stage for Lachnospiraceae cladogenesis.</title>
        <authorList>
            <person name="Vera-Ponce De Leon A."/>
            <person name="Schneider M."/>
            <person name="Jahnes B.C."/>
            <person name="Sadowski V."/>
            <person name="Camuy-Velez L.A."/>
            <person name="Duan J."/>
            <person name="Sabree Z.L."/>
        </authorList>
    </citation>
    <scope>NUCLEOTIDE SEQUENCE [LARGE SCALE GENOMIC DNA]</scope>
    <source>
        <strain evidence="8 9">PAL227</strain>
    </source>
</reference>
<dbReference type="InterPro" id="IPR018076">
    <property type="entry name" value="T2SS_GspF_dom"/>
</dbReference>
<accession>A0ABT1EH52</accession>
<keyword evidence="4 6" id="KW-1133">Transmembrane helix</keyword>
<organism evidence="8 9">
    <name type="scientific">Ohessyouella blattaphilus</name>
    <dbReference type="NCBI Taxonomy" id="2949333"/>
    <lineage>
        <taxon>Bacteria</taxon>
        <taxon>Bacillati</taxon>
        <taxon>Bacillota</taxon>
        <taxon>Clostridia</taxon>
        <taxon>Lachnospirales</taxon>
        <taxon>Lachnospiraceae</taxon>
        <taxon>Ohessyouella</taxon>
    </lineage>
</organism>
<feature type="transmembrane region" description="Helical" evidence="6">
    <location>
        <begin position="20"/>
        <end position="41"/>
    </location>
</feature>
<dbReference type="Pfam" id="PF00482">
    <property type="entry name" value="T2SSF"/>
    <property type="match status" value="1"/>
</dbReference>
<keyword evidence="2" id="KW-1003">Cell membrane</keyword>
<evidence type="ECO:0000259" key="7">
    <source>
        <dbReference type="Pfam" id="PF00482"/>
    </source>
</evidence>
<evidence type="ECO:0000256" key="6">
    <source>
        <dbReference type="SAM" id="Phobius"/>
    </source>
</evidence>
<dbReference type="RefSeq" id="WP_262068905.1">
    <property type="nucleotide sequence ID" value="NZ_JAMXOC010000008.1"/>
</dbReference>
<comment type="subcellular location">
    <subcellularLocation>
        <location evidence="1">Cell membrane</location>
        <topology evidence="1">Multi-pass membrane protein</topology>
    </subcellularLocation>
</comment>
<evidence type="ECO:0000256" key="5">
    <source>
        <dbReference type="ARBA" id="ARBA00023136"/>
    </source>
</evidence>
<keyword evidence="5 6" id="KW-0472">Membrane</keyword>